<dbReference type="EMBL" id="EQ974046">
    <property type="protein sequence ID" value="EEF34820.1"/>
    <property type="molecule type" value="Genomic_DNA"/>
</dbReference>
<gene>
    <name evidence="1" type="ORF">RCOM_0737890</name>
</gene>
<name>B9SNJ9_RICCO</name>
<dbReference type="Proteomes" id="UP000008311">
    <property type="component" value="Unassembled WGS sequence"/>
</dbReference>
<dbReference type="InParanoid" id="B9SNJ9"/>
<protein>
    <submittedName>
        <fullName evidence="1">Uncharacterized protein</fullName>
    </submittedName>
</protein>
<evidence type="ECO:0000313" key="1">
    <source>
        <dbReference type="EMBL" id="EEF34820.1"/>
    </source>
</evidence>
<dbReference type="AlphaFoldDB" id="B9SNJ9"/>
<sequence length="84" mass="10025">MVGWHGKKTRICRKNWCFNKFVLHGQKYDCTELNLKLIGVLNIQNPNTSCRVSILERHTKLVIWKWAQWECTDNFQILYNSICP</sequence>
<reference evidence="2" key="1">
    <citation type="journal article" date="2010" name="Nat. Biotechnol.">
        <title>Draft genome sequence of the oilseed species Ricinus communis.</title>
        <authorList>
            <person name="Chan A.P."/>
            <person name="Crabtree J."/>
            <person name="Zhao Q."/>
            <person name="Lorenzi H."/>
            <person name="Orvis J."/>
            <person name="Puiu D."/>
            <person name="Melake-Berhan A."/>
            <person name="Jones K.M."/>
            <person name="Redman J."/>
            <person name="Chen G."/>
            <person name="Cahoon E.B."/>
            <person name="Gedil M."/>
            <person name="Stanke M."/>
            <person name="Haas B.J."/>
            <person name="Wortman J.R."/>
            <person name="Fraser-Liggett C.M."/>
            <person name="Ravel J."/>
            <person name="Rabinowicz P.D."/>
        </authorList>
    </citation>
    <scope>NUCLEOTIDE SEQUENCE [LARGE SCALE GENOMIC DNA]</scope>
    <source>
        <strain evidence="2">cv. Hale</strain>
    </source>
</reference>
<proteinExistence type="predicted"/>
<organism evidence="1 2">
    <name type="scientific">Ricinus communis</name>
    <name type="common">Castor bean</name>
    <dbReference type="NCBI Taxonomy" id="3988"/>
    <lineage>
        <taxon>Eukaryota</taxon>
        <taxon>Viridiplantae</taxon>
        <taxon>Streptophyta</taxon>
        <taxon>Embryophyta</taxon>
        <taxon>Tracheophyta</taxon>
        <taxon>Spermatophyta</taxon>
        <taxon>Magnoliopsida</taxon>
        <taxon>eudicotyledons</taxon>
        <taxon>Gunneridae</taxon>
        <taxon>Pentapetalae</taxon>
        <taxon>rosids</taxon>
        <taxon>fabids</taxon>
        <taxon>Malpighiales</taxon>
        <taxon>Euphorbiaceae</taxon>
        <taxon>Acalyphoideae</taxon>
        <taxon>Acalypheae</taxon>
        <taxon>Ricinus</taxon>
    </lineage>
</organism>
<evidence type="ECO:0000313" key="2">
    <source>
        <dbReference type="Proteomes" id="UP000008311"/>
    </source>
</evidence>
<accession>B9SNJ9</accession>
<keyword evidence="2" id="KW-1185">Reference proteome</keyword>